<evidence type="ECO:0000256" key="4">
    <source>
        <dbReference type="ARBA" id="ARBA00022763"/>
    </source>
</evidence>
<evidence type="ECO:0000256" key="6">
    <source>
        <dbReference type="ARBA" id="ARBA00023125"/>
    </source>
</evidence>
<evidence type="ECO:0000256" key="8">
    <source>
        <dbReference type="ARBA" id="ARBA00023204"/>
    </source>
</evidence>
<comment type="subcellular location">
    <subcellularLocation>
        <location evidence="1">Nucleus</location>
    </subcellularLocation>
</comment>
<dbReference type="InterPro" id="IPR047323">
    <property type="entry name" value="Rad51D_C"/>
</dbReference>
<dbReference type="PANTHER" id="PTHR46457:SF1">
    <property type="entry name" value="DNA REPAIR PROTEIN RAD51 HOMOLOG 4"/>
    <property type="match status" value="1"/>
</dbReference>
<dbReference type="EMBL" id="GL377568">
    <property type="protein sequence ID" value="EFJ35477.1"/>
    <property type="molecule type" value="Genomic_DNA"/>
</dbReference>
<protein>
    <recommendedName>
        <fullName evidence="10">RecA family profile 1 domain-containing protein</fullName>
    </recommendedName>
</protein>
<dbReference type="GO" id="GO:0042148">
    <property type="term" value="P:DNA strand invasion"/>
    <property type="evidence" value="ECO:0000318"/>
    <property type="project" value="GO_Central"/>
</dbReference>
<feature type="non-terminal residue" evidence="11">
    <location>
        <position position="1"/>
    </location>
</feature>
<sequence>DSLLKGGLKDGTITELVGPSSSGKTQLCMRSAACVAYHHKFSVAYVDASSSFSAERVLQMMCGRRCSSIAIEAMRRIFCFKVYDVHGLLEVLHSLYDPARFVPISFPGPVHLRLVIVDCLASVLSPILGGNNAQGVNNCFKLDDAKQNLIFPFIFFCCNAGHTLMMSVGQILKTIAINRNICVLITNNTVAAEDEELKPALGESWKSVPHVRLMLAKDHDNNSCTVTLLKHTSLV</sequence>
<keyword evidence="9" id="KW-0539">Nucleus</keyword>
<dbReference type="OMA" id="HQGYTIM"/>
<dbReference type="Proteomes" id="UP000001514">
    <property type="component" value="Unassembled WGS sequence"/>
</dbReference>
<dbReference type="GO" id="GO:0000724">
    <property type="term" value="P:double-strand break repair via homologous recombination"/>
    <property type="evidence" value="ECO:0000318"/>
    <property type="project" value="GO_Central"/>
</dbReference>
<dbReference type="HOGENOM" id="CLU_058452_2_0_1"/>
<evidence type="ECO:0000313" key="11">
    <source>
        <dbReference type="EMBL" id="EFJ35477.1"/>
    </source>
</evidence>
<dbReference type="Gramene" id="EFJ35477">
    <property type="protein sequence ID" value="EFJ35477"/>
    <property type="gene ID" value="SELMODRAFT_80718"/>
</dbReference>
<evidence type="ECO:0000256" key="5">
    <source>
        <dbReference type="ARBA" id="ARBA00022840"/>
    </source>
</evidence>
<proteinExistence type="inferred from homology"/>
<dbReference type="KEGG" id="smo:SELMODRAFT_80718"/>
<evidence type="ECO:0000256" key="3">
    <source>
        <dbReference type="ARBA" id="ARBA00022741"/>
    </source>
</evidence>
<dbReference type="InterPro" id="IPR027417">
    <property type="entry name" value="P-loop_NTPase"/>
</dbReference>
<evidence type="ECO:0000256" key="7">
    <source>
        <dbReference type="ARBA" id="ARBA00023172"/>
    </source>
</evidence>
<gene>
    <name evidence="11" type="ORF">SELMODRAFT_80718</name>
</gene>
<dbReference type="GO" id="GO:0003697">
    <property type="term" value="F:single-stranded DNA binding"/>
    <property type="evidence" value="ECO:0000318"/>
    <property type="project" value="GO_Central"/>
</dbReference>
<dbReference type="SUPFAM" id="SSF52540">
    <property type="entry name" value="P-loop containing nucleoside triphosphate hydrolases"/>
    <property type="match status" value="1"/>
</dbReference>
<name>D8QXT4_SELML</name>
<dbReference type="AlphaFoldDB" id="D8QXT4"/>
<dbReference type="InterPro" id="IPR051988">
    <property type="entry name" value="HRR_RAD51_Paralog"/>
</dbReference>
<dbReference type="GO" id="GO:0140664">
    <property type="term" value="F:ATP-dependent DNA damage sensor activity"/>
    <property type="evidence" value="ECO:0007669"/>
    <property type="project" value="InterPro"/>
</dbReference>
<dbReference type="Gene3D" id="3.40.50.300">
    <property type="entry name" value="P-loop containing nucleotide triphosphate hydrolases"/>
    <property type="match status" value="1"/>
</dbReference>
<dbReference type="InterPro" id="IPR013632">
    <property type="entry name" value="Rad51_C"/>
</dbReference>
<dbReference type="CDD" id="cd19489">
    <property type="entry name" value="Rad51D"/>
    <property type="match status" value="1"/>
</dbReference>
<dbReference type="PROSITE" id="PS50162">
    <property type="entry name" value="RECA_2"/>
    <property type="match status" value="1"/>
</dbReference>
<dbReference type="eggNOG" id="KOG1433">
    <property type="taxonomic scope" value="Eukaryota"/>
</dbReference>
<dbReference type="InterPro" id="IPR020588">
    <property type="entry name" value="RecA_ATP-bd"/>
</dbReference>
<comment type="similarity">
    <text evidence="2">Belongs to the RecA family. RAD51 subfamily.</text>
</comment>
<keyword evidence="12" id="KW-1185">Reference proteome</keyword>
<dbReference type="Pfam" id="PF08423">
    <property type="entry name" value="Rad51"/>
    <property type="match status" value="1"/>
</dbReference>
<evidence type="ECO:0000259" key="10">
    <source>
        <dbReference type="PROSITE" id="PS50162"/>
    </source>
</evidence>
<dbReference type="GO" id="GO:0033063">
    <property type="term" value="C:Rad51B-Rad51C-Rad51D-XRCC2 complex"/>
    <property type="evidence" value="ECO:0000318"/>
    <property type="project" value="GO_Central"/>
</dbReference>
<dbReference type="GO" id="GO:0005524">
    <property type="term" value="F:ATP binding"/>
    <property type="evidence" value="ECO:0007669"/>
    <property type="project" value="UniProtKB-KW"/>
</dbReference>
<feature type="domain" description="RecA family profile 1" evidence="10">
    <location>
        <begin position="1"/>
        <end position="190"/>
    </location>
</feature>
<keyword evidence="4" id="KW-0227">DNA damage</keyword>
<dbReference type="GO" id="GO:0005815">
    <property type="term" value="C:microtubule organizing center"/>
    <property type="evidence" value="ECO:0000318"/>
    <property type="project" value="GO_Central"/>
</dbReference>
<keyword evidence="3" id="KW-0547">Nucleotide-binding</keyword>
<dbReference type="InParanoid" id="D8QXT4"/>
<dbReference type="PANTHER" id="PTHR46457">
    <property type="entry name" value="DNA REPAIR PROTEIN RAD51 HOMOLOG 4"/>
    <property type="match status" value="1"/>
</dbReference>
<keyword evidence="5" id="KW-0067">ATP-binding</keyword>
<dbReference type="GO" id="GO:0007131">
    <property type="term" value="P:reciprocal meiotic recombination"/>
    <property type="evidence" value="ECO:0000318"/>
    <property type="project" value="GO_Central"/>
</dbReference>
<evidence type="ECO:0000256" key="2">
    <source>
        <dbReference type="ARBA" id="ARBA00007095"/>
    </source>
</evidence>
<evidence type="ECO:0000256" key="9">
    <source>
        <dbReference type="ARBA" id="ARBA00023242"/>
    </source>
</evidence>
<evidence type="ECO:0000313" key="12">
    <source>
        <dbReference type="Proteomes" id="UP000001514"/>
    </source>
</evidence>
<evidence type="ECO:0000256" key="1">
    <source>
        <dbReference type="ARBA" id="ARBA00004123"/>
    </source>
</evidence>
<reference evidence="11 12" key="1">
    <citation type="journal article" date="2011" name="Science">
        <title>The Selaginella genome identifies genetic changes associated with the evolution of vascular plants.</title>
        <authorList>
            <person name="Banks J.A."/>
            <person name="Nishiyama T."/>
            <person name="Hasebe M."/>
            <person name="Bowman J.L."/>
            <person name="Gribskov M."/>
            <person name="dePamphilis C."/>
            <person name="Albert V.A."/>
            <person name="Aono N."/>
            <person name="Aoyama T."/>
            <person name="Ambrose B.A."/>
            <person name="Ashton N.W."/>
            <person name="Axtell M.J."/>
            <person name="Barker E."/>
            <person name="Barker M.S."/>
            <person name="Bennetzen J.L."/>
            <person name="Bonawitz N.D."/>
            <person name="Chapple C."/>
            <person name="Cheng C."/>
            <person name="Correa L.G."/>
            <person name="Dacre M."/>
            <person name="DeBarry J."/>
            <person name="Dreyer I."/>
            <person name="Elias M."/>
            <person name="Engstrom E.M."/>
            <person name="Estelle M."/>
            <person name="Feng L."/>
            <person name="Finet C."/>
            <person name="Floyd S.K."/>
            <person name="Frommer W.B."/>
            <person name="Fujita T."/>
            <person name="Gramzow L."/>
            <person name="Gutensohn M."/>
            <person name="Harholt J."/>
            <person name="Hattori M."/>
            <person name="Heyl A."/>
            <person name="Hirai T."/>
            <person name="Hiwatashi Y."/>
            <person name="Ishikawa M."/>
            <person name="Iwata M."/>
            <person name="Karol K.G."/>
            <person name="Koehler B."/>
            <person name="Kolukisaoglu U."/>
            <person name="Kubo M."/>
            <person name="Kurata T."/>
            <person name="Lalonde S."/>
            <person name="Li K."/>
            <person name="Li Y."/>
            <person name="Litt A."/>
            <person name="Lyons E."/>
            <person name="Manning G."/>
            <person name="Maruyama T."/>
            <person name="Michael T.P."/>
            <person name="Mikami K."/>
            <person name="Miyazaki S."/>
            <person name="Morinaga S."/>
            <person name="Murata T."/>
            <person name="Mueller-Roeber B."/>
            <person name="Nelson D.R."/>
            <person name="Obara M."/>
            <person name="Oguri Y."/>
            <person name="Olmstead R.G."/>
            <person name="Onodera N."/>
            <person name="Petersen B.L."/>
            <person name="Pils B."/>
            <person name="Prigge M."/>
            <person name="Rensing S.A."/>
            <person name="Riano-Pachon D.M."/>
            <person name="Roberts A.W."/>
            <person name="Sato Y."/>
            <person name="Scheller H.V."/>
            <person name="Schulz B."/>
            <person name="Schulz C."/>
            <person name="Shakirov E.V."/>
            <person name="Shibagaki N."/>
            <person name="Shinohara N."/>
            <person name="Shippen D.E."/>
            <person name="Soerensen I."/>
            <person name="Sotooka R."/>
            <person name="Sugimoto N."/>
            <person name="Sugita M."/>
            <person name="Sumikawa N."/>
            <person name="Tanurdzic M."/>
            <person name="Theissen G."/>
            <person name="Ulvskov P."/>
            <person name="Wakazuki S."/>
            <person name="Weng J.K."/>
            <person name="Willats W.W."/>
            <person name="Wipf D."/>
            <person name="Wolf P.G."/>
            <person name="Yang L."/>
            <person name="Zimmer A.D."/>
            <person name="Zhu Q."/>
            <person name="Mitros T."/>
            <person name="Hellsten U."/>
            <person name="Loque D."/>
            <person name="Otillar R."/>
            <person name="Salamov A."/>
            <person name="Schmutz J."/>
            <person name="Shapiro H."/>
            <person name="Lindquist E."/>
            <person name="Lucas S."/>
            <person name="Rokhsar D."/>
            <person name="Grigoriev I.V."/>
        </authorList>
    </citation>
    <scope>NUCLEOTIDE SEQUENCE [LARGE SCALE GENOMIC DNA]</scope>
</reference>
<dbReference type="STRING" id="88036.D8QXT4"/>
<organism evidence="12">
    <name type="scientific">Selaginella moellendorffii</name>
    <name type="common">Spikemoss</name>
    <dbReference type="NCBI Taxonomy" id="88036"/>
    <lineage>
        <taxon>Eukaryota</taxon>
        <taxon>Viridiplantae</taxon>
        <taxon>Streptophyta</taxon>
        <taxon>Embryophyta</taxon>
        <taxon>Tracheophyta</taxon>
        <taxon>Lycopodiopsida</taxon>
        <taxon>Selaginellales</taxon>
        <taxon>Selaginellaceae</taxon>
        <taxon>Selaginella</taxon>
    </lineage>
</organism>
<dbReference type="GO" id="GO:0005657">
    <property type="term" value="C:replication fork"/>
    <property type="evidence" value="ECO:0000318"/>
    <property type="project" value="GO_Central"/>
</dbReference>
<keyword evidence="6" id="KW-0238">DNA-binding</keyword>
<keyword evidence="7" id="KW-0233">DNA recombination</keyword>
<accession>D8QXT4</accession>
<dbReference type="GO" id="GO:0000723">
    <property type="term" value="P:telomere maintenance"/>
    <property type="evidence" value="ECO:0000318"/>
    <property type="project" value="GO_Central"/>
</dbReference>
<dbReference type="GO" id="GO:0008094">
    <property type="term" value="F:ATP-dependent activity, acting on DNA"/>
    <property type="evidence" value="ECO:0000318"/>
    <property type="project" value="GO_Central"/>
</dbReference>
<keyword evidence="8" id="KW-0234">DNA repair</keyword>
<dbReference type="FunCoup" id="D8QXT4">
    <property type="interactions" value="2874"/>
</dbReference>